<dbReference type="PANTHER" id="PTHR47890">
    <property type="entry name" value="LD24308P"/>
    <property type="match status" value="1"/>
</dbReference>
<proteinExistence type="predicted"/>
<comment type="caution">
    <text evidence="1">The sequence shown here is derived from an EMBL/GenBank/DDBJ whole genome shotgun (WGS) entry which is preliminary data.</text>
</comment>
<gene>
    <name evidence="1" type="ORF">PV327_005329</name>
</gene>
<accession>A0AA39KZQ3</accession>
<dbReference type="PANTHER" id="PTHR47890:SF1">
    <property type="entry name" value="LD24308P"/>
    <property type="match status" value="1"/>
</dbReference>
<dbReference type="EMBL" id="JAQQBR010000003">
    <property type="protein sequence ID" value="KAK0179591.1"/>
    <property type="molecule type" value="Genomic_DNA"/>
</dbReference>
<dbReference type="Proteomes" id="UP001168972">
    <property type="component" value="Unassembled WGS sequence"/>
</dbReference>
<organism evidence="1 2">
    <name type="scientific">Microctonus hyperodae</name>
    <name type="common">Parasitoid wasp</name>
    <dbReference type="NCBI Taxonomy" id="165561"/>
    <lineage>
        <taxon>Eukaryota</taxon>
        <taxon>Metazoa</taxon>
        <taxon>Ecdysozoa</taxon>
        <taxon>Arthropoda</taxon>
        <taxon>Hexapoda</taxon>
        <taxon>Insecta</taxon>
        <taxon>Pterygota</taxon>
        <taxon>Neoptera</taxon>
        <taxon>Endopterygota</taxon>
        <taxon>Hymenoptera</taxon>
        <taxon>Apocrita</taxon>
        <taxon>Ichneumonoidea</taxon>
        <taxon>Braconidae</taxon>
        <taxon>Euphorinae</taxon>
        <taxon>Microctonus</taxon>
    </lineage>
</organism>
<evidence type="ECO:0000313" key="1">
    <source>
        <dbReference type="EMBL" id="KAK0179591.1"/>
    </source>
</evidence>
<evidence type="ECO:0000313" key="2">
    <source>
        <dbReference type="Proteomes" id="UP001168972"/>
    </source>
</evidence>
<reference evidence="1" key="2">
    <citation type="submission" date="2023-03" db="EMBL/GenBank/DDBJ databases">
        <authorList>
            <person name="Inwood S.N."/>
            <person name="Skelly J.G."/>
            <person name="Guhlin J."/>
            <person name="Harrop T.W.R."/>
            <person name="Goldson S.G."/>
            <person name="Dearden P.K."/>
        </authorList>
    </citation>
    <scope>NUCLEOTIDE SEQUENCE</scope>
    <source>
        <strain evidence="1">Lincoln</strain>
        <tissue evidence="1">Whole body</tissue>
    </source>
</reference>
<name>A0AA39KZQ3_MICHY</name>
<sequence>MQFRDSKLSSKMMRIIIGLMVIFLMNEQGTAFFPIKFLNMNVISWGSKIFNEQTLFGNKFDHISLIKLKKLLGAVDYISYDFDQISNKMNHTQSKRMPVYVDEDSTLNLACLFFKDRCKKQVPDHSQEIVLHEFISTINNVYTDIRNKLVEAEPTYKNLKNSIFHILDKTKILSTTLEKIYQLILPTTHNSTTNFINLTISNAKLFPRYDCNKYLSAQQQMFITYINLIIAEMKGLTILTFVHSLHQRLYNVPSISQTLMTIKQNFEYRTMNYYKYINKIMTLLPRDIHRCEILIPRRGENYIEFTQYHQAKLISSSILDSTHIGSMNCQKKCEEIDLTESNRIIRENVYNCQTLGHSNDVDVCVRSISPRKYLWWKTSDRTYGDNEKCTGKMSYGTEHRTAIRFCYMCMCSVMDTLSISKNKILRISKTSQMADIANNMFVIGVKFVIYDKAVHLQILQSKYVPGEFNDNFTTWKKLDDFTSTRDTKFRYSSLAEVSGQLYIDDVMLPPKHVVTGVRFASRQNSPAGFFLEVHGTPFDIQTGKLQPKDGTWFISGNWEFSKRPDYERDRIKIKMDIPTNPTKCKGYNYNRETNQFVQFHHSDVREDAGQSTVPFIDAQPVEIYPSFPLGGIGLFYRSQFGCGGYIAPRLFAIDITQYVDNNPAE</sequence>
<dbReference type="Pfam" id="PF16061">
    <property type="entry name" value="DUF4803"/>
    <property type="match status" value="1"/>
</dbReference>
<protein>
    <submittedName>
        <fullName evidence="1">Uncharacterized protein</fullName>
    </submittedName>
</protein>
<reference evidence="1" key="1">
    <citation type="journal article" date="2023" name="bioRxiv">
        <title>Scaffold-level genome assemblies of two parasitoid biocontrol wasps reveal the parthenogenesis mechanism and an associated novel virus.</title>
        <authorList>
            <person name="Inwood S."/>
            <person name="Skelly J."/>
            <person name="Guhlin J."/>
            <person name="Harrop T."/>
            <person name="Goldson S."/>
            <person name="Dearden P."/>
        </authorList>
    </citation>
    <scope>NUCLEOTIDE SEQUENCE</scope>
    <source>
        <strain evidence="1">Lincoln</strain>
        <tissue evidence="1">Whole body</tissue>
    </source>
</reference>
<keyword evidence="2" id="KW-1185">Reference proteome</keyword>
<dbReference type="InterPro" id="IPR032062">
    <property type="entry name" value="DUF4803"/>
</dbReference>
<dbReference type="AlphaFoldDB" id="A0AA39KZQ3"/>